<dbReference type="Gene3D" id="3.90.1860.10">
    <property type="entry name" value="tRNA-splicing ligase RtcB"/>
    <property type="match status" value="1"/>
</dbReference>
<dbReference type="InterPro" id="IPR052915">
    <property type="entry name" value="RtcB-like"/>
</dbReference>
<feature type="binding site" evidence="11">
    <location>
        <position position="66"/>
    </location>
    <ligand>
        <name>Mn(2+)</name>
        <dbReference type="ChEBI" id="CHEBI:29035"/>
        <label>2</label>
    </ligand>
</feature>
<feature type="binding site" evidence="10">
    <location>
        <position position="189"/>
    </location>
    <ligand>
        <name>GMP</name>
        <dbReference type="ChEBI" id="CHEBI:58115"/>
    </ligand>
</feature>
<accession>A0A6C2UQZ3</accession>
<dbReference type="GO" id="GO:0030145">
    <property type="term" value="F:manganese ion binding"/>
    <property type="evidence" value="ECO:0007669"/>
    <property type="project" value="TreeGrafter"/>
</dbReference>
<gene>
    <name evidence="12" type="primary">rtcB_2</name>
    <name evidence="12" type="ORF">SCARR_04446</name>
</gene>
<evidence type="ECO:0000256" key="8">
    <source>
        <dbReference type="ARBA" id="ARBA00047746"/>
    </source>
</evidence>
<dbReference type="SUPFAM" id="SSF103365">
    <property type="entry name" value="Hypothetical protein PH1602"/>
    <property type="match status" value="1"/>
</dbReference>
<name>A0A6C2UQZ3_9BACT</name>
<dbReference type="EC" id="6.5.1.8" evidence="1"/>
<evidence type="ECO:0000256" key="11">
    <source>
        <dbReference type="PIRSR" id="PIRSR601233-3"/>
    </source>
</evidence>
<dbReference type="PANTHER" id="PTHR43749">
    <property type="entry name" value="RNA-SPLICING LIGASE RTCB"/>
    <property type="match status" value="1"/>
</dbReference>
<dbReference type="GO" id="GO:0006396">
    <property type="term" value="P:RNA processing"/>
    <property type="evidence" value="ECO:0007669"/>
    <property type="project" value="InterPro"/>
</dbReference>
<evidence type="ECO:0000256" key="7">
    <source>
        <dbReference type="ARBA" id="ARBA00023211"/>
    </source>
</evidence>
<sequence length="282" mass="31087">MKRRVPLGEGRGHEKPQNWSRFDELPDWLDGRARELAFKNLGSLGGGNHFIEIQAGDDGLVWLLLHSGSRNLGYRIAERHHQIAKERHPELGDLAFLEAGSEEGRAYIREMNLALAYAPENRARMMAAFKETLGHTCAGVTFLKEINIHHNYAAKEEHFGEPVWVHRKGATSAQAGEEGIIPGSMGPPSYIVAESFASCSHVAGRTMGRMAASRMLSKNACDRAMAGVVFYGWHAMRGKKGRGLLDLSEAPQAYKNIDEVIAAELDLIEPVARLRPLGVLKG</sequence>
<feature type="binding site" evidence="11">
    <location>
        <position position="49"/>
    </location>
    <ligand>
        <name>Mn(2+)</name>
        <dbReference type="ChEBI" id="CHEBI:29035"/>
        <label>1</label>
    </ligand>
</feature>
<keyword evidence="7 11" id="KW-0464">Manganese</keyword>
<dbReference type="GO" id="GO:0003909">
    <property type="term" value="F:DNA ligase activity"/>
    <property type="evidence" value="ECO:0007669"/>
    <property type="project" value="TreeGrafter"/>
</dbReference>
<dbReference type="PANTHER" id="PTHR43749:SF2">
    <property type="entry name" value="RNA-SPLICING LIGASE RTCB"/>
    <property type="match status" value="1"/>
</dbReference>
<keyword evidence="6 10" id="KW-0342">GTP-binding</keyword>
<reference evidence="12 13" key="1">
    <citation type="submission" date="2019-04" db="EMBL/GenBank/DDBJ databases">
        <authorList>
            <person name="Van Vliet M D."/>
        </authorList>
    </citation>
    <scope>NUCLEOTIDE SEQUENCE [LARGE SCALE GENOMIC DNA]</scope>
    <source>
        <strain evidence="12 13">F21</strain>
    </source>
</reference>
<keyword evidence="13" id="KW-1185">Reference proteome</keyword>
<protein>
    <recommendedName>
        <fullName evidence="1">3'-phosphate/5'-hydroxy nucleic acid ligase</fullName>
        <ecNumber evidence="1">6.5.1.8</ecNumber>
    </recommendedName>
</protein>
<feature type="binding site" evidence="10">
    <location>
        <position position="281"/>
    </location>
    <ligand>
        <name>GMP</name>
        <dbReference type="ChEBI" id="CHEBI:58115"/>
    </ligand>
</feature>
<proteinExistence type="predicted"/>
<evidence type="ECO:0000256" key="6">
    <source>
        <dbReference type="ARBA" id="ARBA00023134"/>
    </source>
</evidence>
<dbReference type="InterPro" id="IPR036025">
    <property type="entry name" value="RtcB-like_sf"/>
</dbReference>
<feature type="binding site" evidence="10">
    <location>
        <begin position="182"/>
        <end position="185"/>
    </location>
    <ligand>
        <name>GMP</name>
        <dbReference type="ChEBI" id="CHEBI:58115"/>
    </ligand>
</feature>
<keyword evidence="2 12" id="KW-0436">Ligase</keyword>
<evidence type="ECO:0000313" key="12">
    <source>
        <dbReference type="EMBL" id="VGO22363.1"/>
    </source>
</evidence>
<dbReference type="Pfam" id="PF01139">
    <property type="entry name" value="RtcB"/>
    <property type="match status" value="1"/>
</dbReference>
<dbReference type="EMBL" id="CAAHFH010000002">
    <property type="protein sequence ID" value="VGO22363.1"/>
    <property type="molecule type" value="Genomic_DNA"/>
</dbReference>
<keyword evidence="4 10" id="KW-0547">Nucleotide-binding</keyword>
<dbReference type="GO" id="GO:0005525">
    <property type="term" value="F:GTP binding"/>
    <property type="evidence" value="ECO:0007669"/>
    <property type="project" value="UniProtKB-KW"/>
</dbReference>
<feature type="binding site" evidence="10">
    <location>
        <begin position="150"/>
        <end position="151"/>
    </location>
    <ligand>
        <name>GMP</name>
        <dbReference type="ChEBI" id="CHEBI:58115"/>
    </ligand>
</feature>
<dbReference type="Proteomes" id="UP000346198">
    <property type="component" value="Unassembled WGS sequence"/>
</dbReference>
<dbReference type="RefSeq" id="WP_222846395.1">
    <property type="nucleotide sequence ID" value="NZ_CAAHFH010000002.1"/>
</dbReference>
<dbReference type="GO" id="GO:0042245">
    <property type="term" value="P:RNA repair"/>
    <property type="evidence" value="ECO:0007669"/>
    <property type="project" value="UniProtKB-KW"/>
</dbReference>
<feature type="active site" description="GMP-histidine intermediate" evidence="9">
    <location>
        <position position="201"/>
    </location>
</feature>
<evidence type="ECO:0000256" key="5">
    <source>
        <dbReference type="ARBA" id="ARBA00022800"/>
    </source>
</evidence>
<feature type="binding site" evidence="11">
    <location>
        <position position="150"/>
    </location>
    <ligand>
        <name>Mn(2+)</name>
        <dbReference type="ChEBI" id="CHEBI:29035"/>
        <label>2</label>
    </ligand>
</feature>
<feature type="binding site" evidence="10">
    <location>
        <begin position="48"/>
        <end position="52"/>
    </location>
    <ligand>
        <name>GMP</name>
        <dbReference type="ChEBI" id="CHEBI:58115"/>
    </ligand>
</feature>
<evidence type="ECO:0000256" key="3">
    <source>
        <dbReference type="ARBA" id="ARBA00022723"/>
    </source>
</evidence>
<dbReference type="GO" id="GO:0006281">
    <property type="term" value="P:DNA repair"/>
    <property type="evidence" value="ECO:0007669"/>
    <property type="project" value="TreeGrafter"/>
</dbReference>
<evidence type="ECO:0000256" key="1">
    <source>
        <dbReference type="ARBA" id="ARBA00012726"/>
    </source>
</evidence>
<evidence type="ECO:0000256" key="2">
    <source>
        <dbReference type="ARBA" id="ARBA00022598"/>
    </source>
</evidence>
<keyword evidence="5" id="KW-0692">RNA repair</keyword>
<comment type="catalytic activity">
    <reaction evidence="8">
        <text>a 3'-end 3'-phospho-ribonucleotide-RNA + a 5'-end dephospho-ribonucleoside-RNA + GTP = a ribonucleotidyl-ribonucleotide-RNA + GMP + diphosphate</text>
        <dbReference type="Rhea" id="RHEA:68076"/>
        <dbReference type="Rhea" id="RHEA-COMP:10463"/>
        <dbReference type="Rhea" id="RHEA-COMP:13936"/>
        <dbReference type="Rhea" id="RHEA-COMP:17355"/>
        <dbReference type="ChEBI" id="CHEBI:33019"/>
        <dbReference type="ChEBI" id="CHEBI:37565"/>
        <dbReference type="ChEBI" id="CHEBI:58115"/>
        <dbReference type="ChEBI" id="CHEBI:83062"/>
        <dbReference type="ChEBI" id="CHEBI:138284"/>
        <dbReference type="ChEBI" id="CHEBI:173118"/>
        <dbReference type="EC" id="6.5.1.8"/>
    </reaction>
</comment>
<dbReference type="AlphaFoldDB" id="A0A6C2UQZ3"/>
<comment type="cofactor">
    <cofactor evidence="11">
        <name>Mn(2+)</name>
        <dbReference type="ChEBI" id="CHEBI:29035"/>
    </cofactor>
    <text evidence="11">Binds 2 manganese ions per subunit.</text>
</comment>
<evidence type="ECO:0000256" key="4">
    <source>
        <dbReference type="ARBA" id="ARBA00022741"/>
    </source>
</evidence>
<evidence type="ECO:0000256" key="10">
    <source>
        <dbReference type="PIRSR" id="PIRSR601233-2"/>
    </source>
</evidence>
<organism evidence="12 13">
    <name type="scientific">Pontiella sulfatireligans</name>
    <dbReference type="NCBI Taxonomy" id="2750658"/>
    <lineage>
        <taxon>Bacteria</taxon>
        <taxon>Pseudomonadati</taxon>
        <taxon>Kiritimatiellota</taxon>
        <taxon>Kiritimatiellia</taxon>
        <taxon>Kiritimatiellales</taxon>
        <taxon>Pontiellaceae</taxon>
        <taxon>Pontiella</taxon>
    </lineage>
</organism>
<evidence type="ECO:0000256" key="9">
    <source>
        <dbReference type="PIRSR" id="PIRSR601233-1"/>
    </source>
</evidence>
<feature type="binding site" evidence="10">
    <location>
        <begin position="201"/>
        <end position="204"/>
    </location>
    <ligand>
        <name>GMP</name>
        <dbReference type="ChEBI" id="CHEBI:58115"/>
    </ligand>
</feature>
<dbReference type="GO" id="GO:0170057">
    <property type="term" value="F:RNA ligase (GTP) activity"/>
    <property type="evidence" value="ECO:0007669"/>
    <property type="project" value="UniProtKB-EC"/>
</dbReference>
<dbReference type="InterPro" id="IPR001233">
    <property type="entry name" value="RtcB"/>
</dbReference>
<evidence type="ECO:0000313" key="13">
    <source>
        <dbReference type="Proteomes" id="UP000346198"/>
    </source>
</evidence>
<keyword evidence="3 11" id="KW-0479">Metal-binding</keyword>